<evidence type="ECO:0000256" key="2">
    <source>
        <dbReference type="ARBA" id="ARBA00022723"/>
    </source>
</evidence>
<dbReference type="PROSITE" id="PS51192">
    <property type="entry name" value="HELICASE_ATP_BIND_1"/>
    <property type="match status" value="1"/>
</dbReference>
<keyword evidence="2" id="KW-0479">Metal-binding</keyword>
<dbReference type="CDD" id="cd17920">
    <property type="entry name" value="DEXHc_RecQ"/>
    <property type="match status" value="1"/>
</dbReference>
<dbReference type="RefSeq" id="WP_240176103.1">
    <property type="nucleotide sequence ID" value="NZ_CP092362.2"/>
</dbReference>
<feature type="domain" description="Helicase C-terminal" evidence="14">
    <location>
        <begin position="224"/>
        <end position="370"/>
    </location>
</feature>
<evidence type="ECO:0000313" key="15">
    <source>
        <dbReference type="EMBL" id="ULN39102.1"/>
    </source>
</evidence>
<dbReference type="PANTHER" id="PTHR13710">
    <property type="entry name" value="DNA HELICASE RECQ FAMILY MEMBER"/>
    <property type="match status" value="1"/>
</dbReference>
<dbReference type="GO" id="GO:0016787">
    <property type="term" value="F:hydrolase activity"/>
    <property type="evidence" value="ECO:0007669"/>
    <property type="project" value="UniProtKB-KW"/>
</dbReference>
<dbReference type="InterPro" id="IPR002464">
    <property type="entry name" value="DNA/RNA_helicase_DEAH_CS"/>
</dbReference>
<feature type="domain" description="Helicase ATP-binding" evidence="13">
    <location>
        <begin position="28"/>
        <end position="197"/>
    </location>
</feature>
<evidence type="ECO:0000259" key="14">
    <source>
        <dbReference type="PROSITE" id="PS51194"/>
    </source>
</evidence>
<proteinExistence type="inferred from homology"/>
<dbReference type="InterPro" id="IPR011545">
    <property type="entry name" value="DEAD/DEAH_box_helicase_dom"/>
</dbReference>
<dbReference type="Pfam" id="PF16124">
    <property type="entry name" value="RecQ_Zn_bind"/>
    <property type="match status" value="1"/>
</dbReference>
<dbReference type="Pfam" id="PF00271">
    <property type="entry name" value="Helicase_C"/>
    <property type="match status" value="1"/>
</dbReference>
<evidence type="ECO:0000256" key="11">
    <source>
        <dbReference type="ARBA" id="ARBA00044535"/>
    </source>
</evidence>
<dbReference type="NCBIfam" id="TIGR00614">
    <property type="entry name" value="recQ_fam"/>
    <property type="match status" value="1"/>
</dbReference>
<dbReference type="Gene3D" id="1.10.10.10">
    <property type="entry name" value="Winged helix-like DNA-binding domain superfamily/Winged helix DNA-binding domain"/>
    <property type="match status" value="1"/>
</dbReference>
<dbReference type="Pfam" id="PF00270">
    <property type="entry name" value="DEAD"/>
    <property type="match status" value="1"/>
</dbReference>
<keyword evidence="16" id="KW-1185">Reference proteome</keyword>
<dbReference type="PROSITE" id="PS51194">
    <property type="entry name" value="HELICASE_CTER"/>
    <property type="match status" value="1"/>
</dbReference>
<comment type="catalytic activity">
    <reaction evidence="9">
        <text>Couples ATP hydrolysis with the unwinding of duplex DNA by translocating in the 3'-5' direction.</text>
        <dbReference type="EC" id="5.6.2.4"/>
    </reaction>
</comment>
<evidence type="ECO:0000256" key="12">
    <source>
        <dbReference type="ARBA" id="ARBA00044550"/>
    </source>
</evidence>
<evidence type="ECO:0000256" key="4">
    <source>
        <dbReference type="ARBA" id="ARBA00022801"/>
    </source>
</evidence>
<keyword evidence="4 15" id="KW-0378">Hydrolase</keyword>
<protein>
    <recommendedName>
        <fullName evidence="11">ATP-dependent DNA helicase RecQ</fullName>
        <ecNumber evidence="10">5.6.2.4</ecNumber>
    </recommendedName>
    <alternativeName>
        <fullName evidence="12">DNA 3'-5' helicase RecQ</fullName>
    </alternativeName>
</protein>
<name>A0ABY3TJH7_9MYCO</name>
<keyword evidence="5 15" id="KW-0347">Helicase</keyword>
<dbReference type="PANTHER" id="PTHR13710:SF105">
    <property type="entry name" value="ATP-DEPENDENT DNA HELICASE Q1"/>
    <property type="match status" value="1"/>
</dbReference>
<dbReference type="InterPro" id="IPR001650">
    <property type="entry name" value="Helicase_C-like"/>
</dbReference>
<dbReference type="SMART" id="SM00490">
    <property type="entry name" value="HELICc"/>
    <property type="match status" value="1"/>
</dbReference>
<dbReference type="InterPro" id="IPR027417">
    <property type="entry name" value="P-loop_NTPase"/>
</dbReference>
<evidence type="ECO:0000256" key="10">
    <source>
        <dbReference type="ARBA" id="ARBA00034808"/>
    </source>
</evidence>
<organism evidence="15 16">
    <name type="scientific">Mycolicibacterium crocinum</name>
    <dbReference type="NCBI Taxonomy" id="388459"/>
    <lineage>
        <taxon>Bacteria</taxon>
        <taxon>Bacillati</taxon>
        <taxon>Actinomycetota</taxon>
        <taxon>Actinomycetes</taxon>
        <taxon>Mycobacteriales</taxon>
        <taxon>Mycobacteriaceae</taxon>
        <taxon>Mycolicibacterium</taxon>
    </lineage>
</organism>
<keyword evidence="3" id="KW-0547">Nucleotide-binding</keyword>
<dbReference type="Gene3D" id="3.40.50.300">
    <property type="entry name" value="P-loop containing nucleotide triphosphate hydrolases"/>
    <property type="match status" value="2"/>
</dbReference>
<keyword evidence="8" id="KW-0413">Isomerase</keyword>
<dbReference type="SMART" id="SM00487">
    <property type="entry name" value="DEXDc"/>
    <property type="match status" value="1"/>
</dbReference>
<evidence type="ECO:0000259" key="13">
    <source>
        <dbReference type="PROSITE" id="PS51192"/>
    </source>
</evidence>
<comment type="similarity">
    <text evidence="1">Belongs to the helicase family. RecQ subfamily.</text>
</comment>
<evidence type="ECO:0000256" key="1">
    <source>
        <dbReference type="ARBA" id="ARBA00005446"/>
    </source>
</evidence>
<dbReference type="InterPro" id="IPR004589">
    <property type="entry name" value="DNA_helicase_ATP-dep_RecQ"/>
</dbReference>
<dbReference type="EC" id="5.6.2.4" evidence="10"/>
<evidence type="ECO:0000256" key="8">
    <source>
        <dbReference type="ARBA" id="ARBA00023235"/>
    </source>
</evidence>
<dbReference type="GO" id="GO:0003678">
    <property type="term" value="F:DNA helicase activity"/>
    <property type="evidence" value="ECO:0007669"/>
    <property type="project" value="UniProtKB-EC"/>
</dbReference>
<dbReference type="PROSITE" id="PS00690">
    <property type="entry name" value="DEAH_ATP_HELICASE"/>
    <property type="match status" value="1"/>
</dbReference>
<dbReference type="Proteomes" id="UP001055337">
    <property type="component" value="Chromosome"/>
</dbReference>
<dbReference type="SUPFAM" id="SSF52540">
    <property type="entry name" value="P-loop containing nucleoside triphosphate hydrolases"/>
    <property type="match status" value="1"/>
</dbReference>
<evidence type="ECO:0000256" key="3">
    <source>
        <dbReference type="ARBA" id="ARBA00022741"/>
    </source>
</evidence>
<keyword evidence="6" id="KW-0067">ATP-binding</keyword>
<evidence type="ECO:0000256" key="9">
    <source>
        <dbReference type="ARBA" id="ARBA00034617"/>
    </source>
</evidence>
<dbReference type="InterPro" id="IPR032284">
    <property type="entry name" value="RecQ_Zn-bd"/>
</dbReference>
<evidence type="ECO:0000256" key="7">
    <source>
        <dbReference type="ARBA" id="ARBA00023125"/>
    </source>
</evidence>
<sequence>MSRRTELQRVANDMFGWPELRPAQLEAMEAVLAGRDVLAVMATGSGKSAIYQVPAVLIDGATLVVSPLIALQRDQISGLASTEAPEAVAINSQLGSHDIARNWQAVREHAAEYVFLAPEQLTNDDVLTALAQMDISLVVVDEAHCVSAWGHDFRPSYLRIADSIERFGGPPIVALTATASPVVRREIVEHLRLRDPLVIASGFDRPNIALEVSHYVADDDKRDAVLARMLAVERPALLYTATRKDTETYAAQLNSSGVTARAYHAGLSRAQRDEVHQLFRADNGVDVVVATSAFGMGIDKADVRTVVHASIPDSMDTYYQQIGRAGRDGKPATAALFYRPEDLGLARFFTTNRPDEELLAGVYADLDRRAPKRWSDLRTRLGVRGPRVTNALNLLEEAELVCSTRDGFTRNSSVGVEEAVHRAVEIVERNERIDRTRVEMMRGYAETRECRRQFLLGYFGEPLPEPCGNCDNCASGVVDDEPPATDRWAVQTPVEHREWGSGVVMGAEDDRITVLFDEFGYRTLLLASIEHSGVLTRGDGRTVGGF</sequence>
<reference evidence="15" key="1">
    <citation type="submission" date="2022-08" db="EMBL/GenBank/DDBJ databases">
        <title>Whole genome sequencing of non-tuberculosis mycobacteria type-strains.</title>
        <authorList>
            <person name="Igarashi Y."/>
            <person name="Osugi A."/>
            <person name="Mitarai S."/>
        </authorList>
    </citation>
    <scope>NUCLEOTIDE SEQUENCE</scope>
    <source>
        <strain evidence="15">JCM 16369</strain>
    </source>
</reference>
<dbReference type="InterPro" id="IPR014001">
    <property type="entry name" value="Helicase_ATP-bd"/>
</dbReference>
<keyword evidence="7" id="KW-0238">DNA-binding</keyword>
<dbReference type="InterPro" id="IPR036388">
    <property type="entry name" value="WH-like_DNA-bd_sf"/>
</dbReference>
<accession>A0ABY3TJH7</accession>
<evidence type="ECO:0000256" key="5">
    <source>
        <dbReference type="ARBA" id="ARBA00022806"/>
    </source>
</evidence>
<dbReference type="EMBL" id="CP092362">
    <property type="protein sequence ID" value="ULN39102.1"/>
    <property type="molecule type" value="Genomic_DNA"/>
</dbReference>
<evidence type="ECO:0000256" key="6">
    <source>
        <dbReference type="ARBA" id="ARBA00022840"/>
    </source>
</evidence>
<gene>
    <name evidence="15" type="ORF">MI149_15030</name>
</gene>
<evidence type="ECO:0000313" key="16">
    <source>
        <dbReference type="Proteomes" id="UP001055337"/>
    </source>
</evidence>